<feature type="chain" id="PRO_5046340756" evidence="5">
    <location>
        <begin position="20"/>
        <end position="290"/>
    </location>
</feature>
<keyword evidence="3" id="KW-0998">Cell outer membrane</keyword>
<feature type="domain" description="OmpA-like" evidence="6">
    <location>
        <begin position="168"/>
        <end position="290"/>
    </location>
</feature>
<sequence length="290" mass="33225">MYRIVLYIASIFFISPVFAQRATDTFKLYFDLDVPTLNEKMQKKIDLLIYNDKIISGSKVTIVGYADYLGTETYNQDLSMKRAQGVKDYLVKYGSMNEKDITLCVGRGKVNRKDMNGQDGSPTDRRVDIVVNNRSATVHNAPKPKPGKKDTIRRVTVTDIDDMKALRVGSVFKLNNVYFPADRHVMKQESKETLEKLYTVLKNNPKMKISIEGHVCCIRDAPDALDIDTYEPFLSVNRAKAIYKYLVDKGIEADRLSYVGFGRRRPVIANEQTEEDADKNRRVEIRIMEN</sequence>
<proteinExistence type="predicted"/>
<evidence type="ECO:0000256" key="3">
    <source>
        <dbReference type="ARBA" id="ARBA00023237"/>
    </source>
</evidence>
<dbReference type="Proteomes" id="UP001500067">
    <property type="component" value="Unassembled WGS sequence"/>
</dbReference>
<keyword evidence="2 4" id="KW-0472">Membrane</keyword>
<comment type="caution">
    <text evidence="7">The sequence shown here is derived from an EMBL/GenBank/DDBJ whole genome shotgun (WGS) entry which is preliminary data.</text>
</comment>
<keyword evidence="5" id="KW-0732">Signal</keyword>
<evidence type="ECO:0000256" key="5">
    <source>
        <dbReference type="SAM" id="SignalP"/>
    </source>
</evidence>
<dbReference type="PRINTS" id="PR01021">
    <property type="entry name" value="OMPADOMAIN"/>
</dbReference>
<reference evidence="8" key="1">
    <citation type="journal article" date="2019" name="Int. J. Syst. Evol. Microbiol.">
        <title>The Global Catalogue of Microorganisms (GCM) 10K type strain sequencing project: providing services to taxonomists for standard genome sequencing and annotation.</title>
        <authorList>
            <consortium name="The Broad Institute Genomics Platform"/>
            <consortium name="The Broad Institute Genome Sequencing Center for Infectious Disease"/>
            <person name="Wu L."/>
            <person name="Ma J."/>
        </authorList>
    </citation>
    <scope>NUCLEOTIDE SEQUENCE [LARGE SCALE GENOMIC DNA]</scope>
    <source>
        <strain evidence="8">JCM 32105</strain>
    </source>
</reference>
<evidence type="ECO:0000259" key="6">
    <source>
        <dbReference type="PROSITE" id="PS51123"/>
    </source>
</evidence>
<evidence type="ECO:0000313" key="8">
    <source>
        <dbReference type="Proteomes" id="UP001500067"/>
    </source>
</evidence>
<evidence type="ECO:0000256" key="1">
    <source>
        <dbReference type="ARBA" id="ARBA00004442"/>
    </source>
</evidence>
<gene>
    <name evidence="7" type="ORF">GCM10023093_18640</name>
</gene>
<dbReference type="InterPro" id="IPR006664">
    <property type="entry name" value="OMP_bac"/>
</dbReference>
<organism evidence="7 8">
    <name type="scientific">Nemorincola caseinilytica</name>
    <dbReference type="NCBI Taxonomy" id="2054315"/>
    <lineage>
        <taxon>Bacteria</taxon>
        <taxon>Pseudomonadati</taxon>
        <taxon>Bacteroidota</taxon>
        <taxon>Chitinophagia</taxon>
        <taxon>Chitinophagales</taxon>
        <taxon>Chitinophagaceae</taxon>
        <taxon>Nemorincola</taxon>
    </lineage>
</organism>
<evidence type="ECO:0000256" key="2">
    <source>
        <dbReference type="ARBA" id="ARBA00023136"/>
    </source>
</evidence>
<dbReference type="Pfam" id="PF00691">
    <property type="entry name" value="OmpA"/>
    <property type="match status" value="2"/>
</dbReference>
<dbReference type="InterPro" id="IPR006665">
    <property type="entry name" value="OmpA-like"/>
</dbReference>
<keyword evidence="8" id="KW-1185">Reference proteome</keyword>
<dbReference type="Gene3D" id="3.30.1330.60">
    <property type="entry name" value="OmpA-like domain"/>
    <property type="match status" value="2"/>
</dbReference>
<dbReference type="SUPFAM" id="SSF103088">
    <property type="entry name" value="OmpA-like"/>
    <property type="match status" value="2"/>
</dbReference>
<accession>A0ABP8NE50</accession>
<comment type="subcellular location">
    <subcellularLocation>
        <location evidence="1">Cell outer membrane</location>
    </subcellularLocation>
</comment>
<dbReference type="InterPro" id="IPR036737">
    <property type="entry name" value="OmpA-like_sf"/>
</dbReference>
<dbReference type="RefSeq" id="WP_345082064.1">
    <property type="nucleotide sequence ID" value="NZ_BAABFA010000011.1"/>
</dbReference>
<dbReference type="PANTHER" id="PTHR30329">
    <property type="entry name" value="STATOR ELEMENT OF FLAGELLAR MOTOR COMPLEX"/>
    <property type="match status" value="1"/>
</dbReference>
<protein>
    <submittedName>
        <fullName evidence="7">OmpA family protein</fullName>
    </submittedName>
</protein>
<name>A0ABP8NE50_9BACT</name>
<dbReference type="PROSITE" id="PS51123">
    <property type="entry name" value="OMPA_2"/>
    <property type="match status" value="2"/>
</dbReference>
<evidence type="ECO:0000313" key="7">
    <source>
        <dbReference type="EMBL" id="GAA4465815.1"/>
    </source>
</evidence>
<dbReference type="EMBL" id="BAABFA010000011">
    <property type="protein sequence ID" value="GAA4465815.1"/>
    <property type="molecule type" value="Genomic_DNA"/>
</dbReference>
<dbReference type="InterPro" id="IPR050330">
    <property type="entry name" value="Bact_OuterMem_StrucFunc"/>
</dbReference>
<feature type="domain" description="OmpA-like" evidence="6">
    <location>
        <begin position="17"/>
        <end position="135"/>
    </location>
</feature>
<evidence type="ECO:0000256" key="4">
    <source>
        <dbReference type="PROSITE-ProRule" id="PRU00473"/>
    </source>
</evidence>
<dbReference type="CDD" id="cd07185">
    <property type="entry name" value="OmpA_C-like"/>
    <property type="match status" value="2"/>
</dbReference>
<dbReference type="PANTHER" id="PTHR30329:SF21">
    <property type="entry name" value="LIPOPROTEIN YIAD-RELATED"/>
    <property type="match status" value="1"/>
</dbReference>
<feature type="signal peptide" evidence="5">
    <location>
        <begin position="1"/>
        <end position="19"/>
    </location>
</feature>